<accession>A0AA45C959</accession>
<reference evidence="3 4" key="1">
    <citation type="submission" date="2018-05" db="EMBL/GenBank/DDBJ databases">
        <title>Genomic Encyclopedia of Type Strains, Phase IV (KMG-IV): sequencing the most valuable type-strain genomes for metagenomic binning, comparative biology and taxonomic classification.</title>
        <authorList>
            <person name="Goeker M."/>
        </authorList>
    </citation>
    <scope>NUCLEOTIDE SEQUENCE [LARGE SCALE GENOMIC DNA]</scope>
    <source>
        <strain evidence="3 4">DSM 24906</strain>
    </source>
</reference>
<evidence type="ECO:0000313" key="3">
    <source>
        <dbReference type="EMBL" id="PWJ96593.1"/>
    </source>
</evidence>
<dbReference type="RefSeq" id="WP_109603583.1">
    <property type="nucleotide sequence ID" value="NZ_JAMHJO010000010.1"/>
</dbReference>
<name>A0AA45C959_9BACT</name>
<dbReference type="Gene3D" id="3.40.50.1820">
    <property type="entry name" value="alpha/beta hydrolase"/>
    <property type="match status" value="1"/>
</dbReference>
<evidence type="ECO:0000256" key="1">
    <source>
        <dbReference type="SAM" id="Phobius"/>
    </source>
</evidence>
<dbReference type="InterPro" id="IPR029058">
    <property type="entry name" value="AB_hydrolase_fold"/>
</dbReference>
<keyword evidence="1" id="KW-0812">Transmembrane</keyword>
<dbReference type="SUPFAM" id="SSF53474">
    <property type="entry name" value="alpha/beta-Hydrolases"/>
    <property type="match status" value="1"/>
</dbReference>
<dbReference type="Proteomes" id="UP000245921">
    <property type="component" value="Unassembled WGS sequence"/>
</dbReference>
<keyword evidence="1" id="KW-1133">Transmembrane helix</keyword>
<dbReference type="EMBL" id="QGGI01000001">
    <property type="protein sequence ID" value="PWJ96593.1"/>
    <property type="molecule type" value="Genomic_DNA"/>
</dbReference>
<evidence type="ECO:0000313" key="4">
    <source>
        <dbReference type="Proteomes" id="UP000245921"/>
    </source>
</evidence>
<proteinExistence type="predicted"/>
<dbReference type="PANTHER" id="PTHR37946">
    <property type="entry name" value="SLL1969 PROTEIN"/>
    <property type="match status" value="1"/>
</dbReference>
<protein>
    <submittedName>
        <fullName evidence="3">Lipase (Class 2)</fullName>
    </submittedName>
</protein>
<evidence type="ECO:0000259" key="2">
    <source>
        <dbReference type="Pfam" id="PF24096"/>
    </source>
</evidence>
<comment type="caution">
    <text evidence="3">The sequence shown here is derived from an EMBL/GenBank/DDBJ whole genome shotgun (WGS) entry which is preliminary data.</text>
</comment>
<dbReference type="Pfam" id="PF24096">
    <property type="entry name" value="DUF7379"/>
    <property type="match status" value="1"/>
</dbReference>
<sequence length="818" mass="94784">MAGEKKEKEIKENKRKLKLNFDIKKLINFQKLKLNLKRLRYNKKVFMIIIISLIIIIGVVSFFIFINSNQNSKVTKMIKSKELSVIVPQDAFNSEKKFIIEEIPENSIEYQNLVSLGNFYGKIYNVKPEDGKEESSLIPLKVRYKIPPNLYFGDNFINFTLGYSSDGEPPIVSEFSGARVIKENNTYYLEAETFHLSKIGLIVKSPQESDYGMKTLIEKPVSIEPDVLLIPGTDLNFTGYLSNTSTSENPYGNNFWSVLFPKRSIWEYKYPMIDTKSKVYYDSYLGYLIRTGSKSFIEFEAKRLAQQLKRFPNKEFDIVAHGIGGLIARYAIESDKEINNVKNIVLISTPNKGTNLANPIFYNLFYGKNSKLLSNAFNISEQTAINISYNTNFFLEQINSYYEDIMPNSKFLNQLNSYGKNENTRYLAIAGNNPKMSKELSNSSISKIYPEFLNSKGDGVVSVESALLENADKNLLYSKNFYEMYSNPDVLDSIKRFLNESVEKIEIKDFQDDDFIETYTEKEAKEKIIEENYRYFKLPEQYNEENILTNLNTLSKINTSNSILRKIGNKILIETEQGIYSIYGEKIFDSIIKGGVVYNNRYYVSTDTGIYVSDDQNDLFLKISDETKNADEIYYIPDKGLLYIVNSSDKSSVYFKNQLIDNSSKLTKFKILNDDIYLIFNDKISKIENDRIVDIINEKYLKENLKIDFDSIIDFEKNNDLYFILTSDYKLLMFDLINLKGEVIGDQDIGKVKLLKKDNRLFIIGSDTLTYIDLTNRIFKGNYQRLNSDIHDIMFIDNDVYLLNNDIRGYEIWLGKIK</sequence>
<keyword evidence="4" id="KW-1185">Reference proteome</keyword>
<dbReference type="PANTHER" id="PTHR37946:SF1">
    <property type="entry name" value="SLL1969 PROTEIN"/>
    <property type="match status" value="1"/>
</dbReference>
<keyword evidence="1" id="KW-0472">Membrane</keyword>
<organism evidence="3 4">
    <name type="scientific">Oceanotoga teriensis</name>
    <dbReference type="NCBI Taxonomy" id="515440"/>
    <lineage>
        <taxon>Bacteria</taxon>
        <taxon>Thermotogati</taxon>
        <taxon>Thermotogota</taxon>
        <taxon>Thermotogae</taxon>
        <taxon>Petrotogales</taxon>
        <taxon>Petrotogaceae</taxon>
        <taxon>Oceanotoga</taxon>
    </lineage>
</organism>
<feature type="transmembrane region" description="Helical" evidence="1">
    <location>
        <begin position="45"/>
        <end position="66"/>
    </location>
</feature>
<dbReference type="AlphaFoldDB" id="A0AA45C959"/>
<feature type="domain" description="DUF7379" evidence="2">
    <location>
        <begin position="277"/>
        <end position="377"/>
    </location>
</feature>
<gene>
    <name evidence="3" type="ORF">C7380_101166</name>
</gene>
<dbReference type="InterPro" id="IPR055803">
    <property type="entry name" value="DUF7379"/>
</dbReference>